<comment type="function">
    <text evidence="2">Antitoxin component of a type II toxin-antitoxin (TA) system.</text>
</comment>
<dbReference type="Gene3D" id="3.40.1620.10">
    <property type="entry name" value="YefM-like domain"/>
    <property type="match status" value="1"/>
</dbReference>
<dbReference type="InterPro" id="IPR051416">
    <property type="entry name" value="phD-YefM_TA_antitoxins"/>
</dbReference>
<evidence type="ECO:0000313" key="4">
    <source>
        <dbReference type="Proteomes" id="UP001500956"/>
    </source>
</evidence>
<reference evidence="4" key="1">
    <citation type="journal article" date="2019" name="Int. J. Syst. Evol. Microbiol.">
        <title>The Global Catalogue of Microorganisms (GCM) 10K type strain sequencing project: providing services to taxonomists for standard genome sequencing and annotation.</title>
        <authorList>
            <consortium name="The Broad Institute Genomics Platform"/>
            <consortium name="The Broad Institute Genome Sequencing Center for Infectious Disease"/>
            <person name="Wu L."/>
            <person name="Ma J."/>
        </authorList>
    </citation>
    <scope>NUCLEOTIDE SEQUENCE [LARGE SCALE GENOMIC DNA]</scope>
    <source>
        <strain evidence="4">JCM 18063</strain>
    </source>
</reference>
<evidence type="ECO:0000313" key="3">
    <source>
        <dbReference type="EMBL" id="GAA4723923.1"/>
    </source>
</evidence>
<dbReference type="RefSeq" id="WP_172151122.1">
    <property type="nucleotide sequence ID" value="NZ_BAABID010000006.1"/>
</dbReference>
<dbReference type="Pfam" id="PF02604">
    <property type="entry name" value="PhdYeFM_antitox"/>
    <property type="match status" value="1"/>
</dbReference>
<dbReference type="Proteomes" id="UP001500956">
    <property type="component" value="Unassembled WGS sequence"/>
</dbReference>
<dbReference type="InterPro" id="IPR006442">
    <property type="entry name" value="Antitoxin_Phd/YefM"/>
</dbReference>
<name>A0ABP8Y852_9MICO</name>
<dbReference type="InterPro" id="IPR036165">
    <property type="entry name" value="YefM-like_sf"/>
</dbReference>
<organism evidence="3 4">
    <name type="scientific">Isoptericola chiayiensis</name>
    <dbReference type="NCBI Taxonomy" id="579446"/>
    <lineage>
        <taxon>Bacteria</taxon>
        <taxon>Bacillati</taxon>
        <taxon>Actinomycetota</taxon>
        <taxon>Actinomycetes</taxon>
        <taxon>Micrococcales</taxon>
        <taxon>Promicromonosporaceae</taxon>
        <taxon>Isoptericola</taxon>
    </lineage>
</organism>
<proteinExistence type="inferred from homology"/>
<dbReference type="PANTHER" id="PTHR35377">
    <property type="entry name" value="ANTITOXIN VAPB49-RELATED-RELATED"/>
    <property type="match status" value="1"/>
</dbReference>
<comment type="similarity">
    <text evidence="1 2">Belongs to the phD/YefM antitoxin family.</text>
</comment>
<protein>
    <recommendedName>
        <fullName evidence="2">Antitoxin</fullName>
    </recommendedName>
</protein>
<sequence length="93" mass="9960">MKTVNVHEAKTHLSRLLAEVEAGEEIVIARAGKPVARLTPEVPVPSRRRLGPLAGQFSMPDDFDTWAQDEIVAMFHGGTADTPSAADAPGAER</sequence>
<evidence type="ECO:0000256" key="1">
    <source>
        <dbReference type="ARBA" id="ARBA00009981"/>
    </source>
</evidence>
<gene>
    <name evidence="3" type="ORF">GCM10023216_12100</name>
</gene>
<evidence type="ECO:0000256" key="2">
    <source>
        <dbReference type="RuleBase" id="RU362080"/>
    </source>
</evidence>
<dbReference type="EMBL" id="BAABID010000006">
    <property type="protein sequence ID" value="GAA4723923.1"/>
    <property type="molecule type" value="Genomic_DNA"/>
</dbReference>
<comment type="caution">
    <text evidence="3">The sequence shown here is derived from an EMBL/GenBank/DDBJ whole genome shotgun (WGS) entry which is preliminary data.</text>
</comment>
<dbReference type="SUPFAM" id="SSF143120">
    <property type="entry name" value="YefM-like"/>
    <property type="match status" value="1"/>
</dbReference>
<keyword evidence="4" id="KW-1185">Reference proteome</keyword>
<accession>A0ABP8Y852</accession>
<dbReference type="NCBIfam" id="TIGR01552">
    <property type="entry name" value="phd_fam"/>
    <property type="match status" value="1"/>
</dbReference>